<keyword evidence="2" id="KW-1185">Reference proteome</keyword>
<reference evidence="1 2" key="1">
    <citation type="submission" date="2022-10" db="EMBL/GenBank/DDBJ databases">
        <title>Comparative genomic analysis of Cohnella hashimotonis sp. nov., isolated from the International Space Station.</title>
        <authorList>
            <person name="Simpson A."/>
            <person name="Venkateswaran K."/>
        </authorList>
    </citation>
    <scope>NUCLEOTIDE SEQUENCE [LARGE SCALE GENOMIC DNA]</scope>
    <source>
        <strain evidence="1 2">DSM 18997</strain>
    </source>
</reference>
<organism evidence="1 2">
    <name type="scientific">Cohnella ginsengisoli</name>
    <dbReference type="NCBI Taxonomy" id="425004"/>
    <lineage>
        <taxon>Bacteria</taxon>
        <taxon>Bacillati</taxon>
        <taxon>Bacillota</taxon>
        <taxon>Bacilli</taxon>
        <taxon>Bacillales</taxon>
        <taxon>Paenibacillaceae</taxon>
        <taxon>Cohnella</taxon>
    </lineage>
</organism>
<evidence type="ECO:0000313" key="1">
    <source>
        <dbReference type="EMBL" id="MDG0794043.1"/>
    </source>
</evidence>
<comment type="caution">
    <text evidence="1">The sequence shown here is derived from an EMBL/GenBank/DDBJ whole genome shotgun (WGS) entry which is preliminary data.</text>
</comment>
<dbReference type="RefSeq" id="WP_277567819.1">
    <property type="nucleotide sequence ID" value="NZ_JAPDHZ010000006.1"/>
</dbReference>
<dbReference type="Proteomes" id="UP001153387">
    <property type="component" value="Unassembled WGS sequence"/>
</dbReference>
<dbReference type="AlphaFoldDB" id="A0A9X4QPM0"/>
<name>A0A9X4QPM0_9BACL</name>
<accession>A0A9X4QPM0</accession>
<dbReference type="EMBL" id="JAPDHZ010000006">
    <property type="protein sequence ID" value="MDG0794043.1"/>
    <property type="molecule type" value="Genomic_DNA"/>
</dbReference>
<evidence type="ECO:0000313" key="2">
    <source>
        <dbReference type="Proteomes" id="UP001153387"/>
    </source>
</evidence>
<protein>
    <submittedName>
        <fullName evidence="1">Uncharacterized protein</fullName>
    </submittedName>
</protein>
<proteinExistence type="predicted"/>
<gene>
    <name evidence="1" type="ORF">OMP38_26870</name>
</gene>
<sequence>MRNKVMKKSVFGAMAPGIPYVAHGSISFFHSRERRRYDLRLRDRTDFQLKFVIPASKGKADHIPAFSKTGSFNNMAG</sequence>